<dbReference type="AlphaFoldDB" id="A0A8S1DMF4"/>
<gene>
    <name evidence="2" type="ORF">CLODIP_2_CD02813</name>
</gene>
<comment type="caution">
    <text evidence="2">The sequence shown here is derived from an EMBL/GenBank/DDBJ whole genome shotgun (WGS) entry which is preliminary data.</text>
</comment>
<proteinExistence type="predicted"/>
<dbReference type="InterPro" id="IPR016187">
    <property type="entry name" value="CTDL_fold"/>
</dbReference>
<dbReference type="OrthoDB" id="6337382at2759"/>
<accession>A0A8S1DMF4</accession>
<dbReference type="CDD" id="cd00037">
    <property type="entry name" value="CLECT"/>
    <property type="match status" value="3"/>
</dbReference>
<dbReference type="SMART" id="SM00034">
    <property type="entry name" value="CLECT"/>
    <property type="match status" value="7"/>
</dbReference>
<evidence type="ECO:0000313" key="2">
    <source>
        <dbReference type="EMBL" id="CAB3381371.1"/>
    </source>
</evidence>
<dbReference type="EMBL" id="CADEPI010000232">
    <property type="protein sequence ID" value="CAB3381371.1"/>
    <property type="molecule type" value="Genomic_DNA"/>
</dbReference>
<dbReference type="InterPro" id="IPR001304">
    <property type="entry name" value="C-type_lectin-like"/>
</dbReference>
<feature type="domain" description="C-type lectin" evidence="1">
    <location>
        <begin position="1019"/>
        <end position="1124"/>
    </location>
</feature>
<dbReference type="Proteomes" id="UP000494165">
    <property type="component" value="Unassembled WGS sequence"/>
</dbReference>
<sequence>MQPTPLFTIASIGICFFILWNENNSVESRVSKVEFGRKHVVIKLSKGSNKNSQHAKRAMIVKCCGRKKCSKSQSKIRKNGTASLRVAKIVRNELNGPSHRIVAIGKKKYMFPPEKATFEEAKKKCEDQGLEIASVTSRKESKSIDEYLNYIGLGSEPLFSLLPDAGADLNWGAGKPPGGPGECLTQFKGAFYNASCYQPSQFSCEKKPGETTEGYNLLSSIADSVLNFVGGKNIIAPSERASVPEASSMCKDQGMDLMNLESLTQLDSVQSFLGDIGLSSSTLLTSLKKTASDSSSNWLGDLASALLPPPANPADAGDCMGISSLGLLGVSCDMVSNFVCEAPPPKLISDTGDELPFSMDLLSMASSLGIGASFEPAVPVKIDLTQKPPTTLRKPAGIVAKASTKKPSVKITTKEVITDAYVDVYVPEPATTINDLFTDVVTAVTNVLTVAPVTAPAVQAKLPVASSVAWSSTATIGSTTTTTSSTTTTTLPPLSFNVSGFGRYFFSPNISLPDANATAYCNNISMRKVIFESFEKFQLIYNITGANSGRENQTFYTGFKNTTKFFGDNYSSDAVNAIDVGSCLVLSNYTYQVTTCNESRAFICESNKPNISLFGVLNFTVFKNYGFHLFNQYTFYEAQRYCYGRSLNLTVIDQRFELIGELKNFIYTSGMASVPFHISIGKVNGSYPKDLLVGWAPGNPDDSKDCVAYLNYSLVSIECNTVTFPLCENKTTSIYKDPLTVAIISKNYSISISRILPVDGSIYCRSFGQEMVSVEQKIEFQAIIDALKYTVFKNDTIAIDLKKLTDGTFKWGSGANFDFTAVGLNDNSSEMKGNGDCGAISQLSFTLVDCFYPTLIICEEPEKIGEAITLTDPMNPDHEYKFFKLTKTHDEAKAYCQQNGLKLIVLDSEKELETIVLPLLKNKMLANKEFYVSSELIGSNAASWVNSANLGWLTYDAYNVQFYPPGTCLISSKSGTAFYASDCTTPRNFLCEDNFTPEVTTVAARQTDKQDKNDGETTFKDSTYFLNDKKDSTYQEARATCQKFSLDLVSIESKEENEYLNPWINKLGFDDNKIFIGLNKIDRPTISHWINNVSLSFHAFDEGDKRDKSCVILTSSKWKTTNCDDSGAIFLCETNSSLVPTTTFQQTSGTDSAKP</sequence>
<dbReference type="PANTHER" id="PTHR45784">
    <property type="entry name" value="C-TYPE LECTIN DOMAIN FAMILY 20 MEMBER A-RELATED"/>
    <property type="match status" value="1"/>
</dbReference>
<dbReference type="SUPFAM" id="SSF56436">
    <property type="entry name" value="C-type lectin-like"/>
    <property type="match status" value="7"/>
</dbReference>
<keyword evidence="3" id="KW-1185">Reference proteome</keyword>
<evidence type="ECO:0000259" key="1">
    <source>
        <dbReference type="PROSITE" id="PS50041"/>
    </source>
</evidence>
<evidence type="ECO:0000313" key="3">
    <source>
        <dbReference type="Proteomes" id="UP000494165"/>
    </source>
</evidence>
<dbReference type="Gene3D" id="3.10.100.10">
    <property type="entry name" value="Mannose-Binding Protein A, subunit A"/>
    <property type="match status" value="5"/>
</dbReference>
<dbReference type="Pfam" id="PF00059">
    <property type="entry name" value="Lectin_C"/>
    <property type="match status" value="1"/>
</dbReference>
<name>A0A8S1DMF4_9INSE</name>
<protein>
    <recommendedName>
        <fullName evidence="1">C-type lectin domain-containing protein</fullName>
    </recommendedName>
</protein>
<reference evidence="2 3" key="1">
    <citation type="submission" date="2020-04" db="EMBL/GenBank/DDBJ databases">
        <authorList>
            <person name="Alioto T."/>
            <person name="Alioto T."/>
            <person name="Gomez Garrido J."/>
        </authorList>
    </citation>
    <scope>NUCLEOTIDE SEQUENCE [LARGE SCALE GENOMIC DNA]</scope>
</reference>
<organism evidence="2 3">
    <name type="scientific">Cloeon dipterum</name>
    <dbReference type="NCBI Taxonomy" id="197152"/>
    <lineage>
        <taxon>Eukaryota</taxon>
        <taxon>Metazoa</taxon>
        <taxon>Ecdysozoa</taxon>
        <taxon>Arthropoda</taxon>
        <taxon>Hexapoda</taxon>
        <taxon>Insecta</taxon>
        <taxon>Pterygota</taxon>
        <taxon>Palaeoptera</taxon>
        <taxon>Ephemeroptera</taxon>
        <taxon>Pisciforma</taxon>
        <taxon>Baetidae</taxon>
        <taxon>Cloeon</taxon>
    </lineage>
</organism>
<dbReference type="InterPro" id="IPR016186">
    <property type="entry name" value="C-type_lectin-like/link_sf"/>
</dbReference>
<dbReference type="PROSITE" id="PS50041">
    <property type="entry name" value="C_TYPE_LECTIN_2"/>
    <property type="match status" value="2"/>
</dbReference>
<dbReference type="PANTHER" id="PTHR45784:SF5">
    <property type="entry name" value="C-TYPE LECTIN DOMAIN FAMILY 20 MEMBER A-RELATED"/>
    <property type="match status" value="1"/>
</dbReference>
<feature type="domain" description="C-type lectin" evidence="1">
    <location>
        <begin position="104"/>
        <end position="205"/>
    </location>
</feature>